<reference evidence="11 13" key="1">
    <citation type="submission" date="2019-01" db="EMBL/GenBank/DDBJ databases">
        <authorList>
            <consortium name="Pathogen Informatics"/>
        </authorList>
    </citation>
    <scope>NUCLEOTIDE SEQUENCE [LARGE SCALE GENOMIC DNA]</scope>
    <source>
        <strain evidence="11 13">NCTC10142</strain>
        <plasmid evidence="13">13</plasmid>
    </source>
</reference>
<evidence type="ECO:0000256" key="6">
    <source>
        <dbReference type="ARBA" id="ARBA00023125"/>
    </source>
</evidence>
<dbReference type="SUPFAM" id="SSF52540">
    <property type="entry name" value="P-loop containing nucleoside triphosphate hydrolases"/>
    <property type="match status" value="1"/>
</dbReference>
<gene>
    <name evidence="11" type="primary">MCYN0001</name>
    <name evidence="11" type="ORF">NCTC10142_00088</name>
    <name evidence="12" type="ORF">RRG46_00345</name>
</gene>
<proteinExistence type="inferred from homology"/>
<evidence type="ECO:0000256" key="5">
    <source>
        <dbReference type="ARBA" id="ARBA00023121"/>
    </source>
</evidence>
<comment type="function">
    <text evidence="7">Plays an essential role in the initiation and regulation of chromosomal replication. ATP-DnaA binds to the origin of replication (oriC) to initiate formation of the DNA replication initiation complex once per cell cycle. Binds the DnaA box (a 9 base pair repeat at the origin) and separates the double-stranded (ds)DNA. Forms a right-handed helical filament on oriC DNA; dsDNA binds to the exterior of the filament while single-stranded (ss)DNA is stabiized in the filament's interior. The ATP-DnaA-oriC complex binds and stabilizes one strand of the AT-rich DNA unwinding element (DUE), permitting loading of DNA polymerase. After initiation quickly degrades to an ADP-DnaA complex that is not apt for DNA replication. Binds acidic phospholipids.</text>
</comment>
<dbReference type="CDD" id="cd06571">
    <property type="entry name" value="Bac_DnaA_C"/>
    <property type="match status" value="1"/>
</dbReference>
<keyword evidence="5" id="KW-0446">Lipid-binding</keyword>
<dbReference type="Pfam" id="PF00308">
    <property type="entry name" value="Bac_DnaA"/>
    <property type="match status" value="1"/>
</dbReference>
<dbReference type="InterPro" id="IPR003593">
    <property type="entry name" value="AAA+_ATPase"/>
</dbReference>
<dbReference type="SMART" id="SM00382">
    <property type="entry name" value="AAA"/>
    <property type="match status" value="1"/>
</dbReference>
<evidence type="ECO:0000313" key="11">
    <source>
        <dbReference type="EMBL" id="VEU64350.1"/>
    </source>
</evidence>
<name>A0A449AH87_9BACT</name>
<comment type="similarity">
    <text evidence="8">Belongs to the DnaA family.</text>
</comment>
<evidence type="ECO:0000256" key="2">
    <source>
        <dbReference type="ARBA" id="ARBA00022705"/>
    </source>
</evidence>
<sequence length="462" mass="53540">MNSIREQIVDNQIKTNELRSYFINEIPDNMIYQTFFKNVEVISFDNNEVIITFFHYNGDNAMIYNEFYKESISKTICDVFGKEYKYKIISKEDVNKYKNINKQSSEKEVVKQVKSFIENEYSDKFTFDTYLRSEFNKECVDICKDIAEQKSDLNILFISGASGIGKTHLLQAVGNRFEERGKKSIYINPLIFNKKILLALQENNSTYITKILNHLSSVDIVLFDDFQIFGEGQKKQTKNFIYQIIDARIHKNKPTIISTEMDIKDIEPMFDERLLTRIQSGFLSKIKKPKESEYKCLLDFLFEKNNINVDIVDEESKSFLIKEYSSSIRSLLGVVAKVKYYKNDLMNATYAFNVVKNIFGDSTSLSIVTTPEIIIKKVSSYYKVTAKEIMGKTRRKEIVIARHICIILMDNLLSMSSTEIGKVLNKDHTTVLNALKKSKNEGTESSIKLAIEQIKKDIRTSK</sequence>
<dbReference type="Proteomes" id="UP000289506">
    <property type="component" value="Plasmid 13"/>
</dbReference>
<feature type="domain" description="Chromosomal replication initiator DnaA C-terminal" evidence="10">
    <location>
        <begin position="370"/>
        <end position="438"/>
    </location>
</feature>
<evidence type="ECO:0000259" key="9">
    <source>
        <dbReference type="SMART" id="SM00382"/>
    </source>
</evidence>
<dbReference type="SMART" id="SM00760">
    <property type="entry name" value="Bac_DnaA_C"/>
    <property type="match status" value="1"/>
</dbReference>
<dbReference type="Gene3D" id="1.10.1750.10">
    <property type="match status" value="1"/>
</dbReference>
<evidence type="ECO:0000256" key="8">
    <source>
        <dbReference type="RuleBase" id="RU004227"/>
    </source>
</evidence>
<keyword evidence="3 7" id="KW-0547">Nucleotide-binding</keyword>
<dbReference type="RefSeq" id="WP_129720367.1">
    <property type="nucleotide sequence ID" value="NZ_CP110276.1"/>
</dbReference>
<dbReference type="Proteomes" id="UP001327314">
    <property type="component" value="Chromosome"/>
</dbReference>
<dbReference type="Gene3D" id="3.40.50.300">
    <property type="entry name" value="P-loop containing nucleotide triphosphate hydrolases"/>
    <property type="match status" value="1"/>
</dbReference>
<dbReference type="EMBL" id="LR214986">
    <property type="protein sequence ID" value="VEU64350.1"/>
    <property type="molecule type" value="Genomic_DNA"/>
</dbReference>
<dbReference type="GO" id="GO:0005886">
    <property type="term" value="C:plasma membrane"/>
    <property type="evidence" value="ECO:0007669"/>
    <property type="project" value="TreeGrafter"/>
</dbReference>
<evidence type="ECO:0000313" key="14">
    <source>
        <dbReference type="Proteomes" id="UP001327314"/>
    </source>
</evidence>
<evidence type="ECO:0000256" key="1">
    <source>
        <dbReference type="ARBA" id="ARBA00022490"/>
    </source>
</evidence>
<keyword evidence="6 7" id="KW-0238">DNA-binding</keyword>
<evidence type="ECO:0000256" key="4">
    <source>
        <dbReference type="ARBA" id="ARBA00022840"/>
    </source>
</evidence>
<dbReference type="SUPFAM" id="SSF48295">
    <property type="entry name" value="TrpR-like"/>
    <property type="match status" value="1"/>
</dbReference>
<evidence type="ECO:0000256" key="3">
    <source>
        <dbReference type="ARBA" id="ARBA00022741"/>
    </source>
</evidence>
<dbReference type="AlphaFoldDB" id="A0A449AH87"/>
<dbReference type="InterPro" id="IPR020591">
    <property type="entry name" value="Chromosome_initiator_DnaA-like"/>
</dbReference>
<evidence type="ECO:0000313" key="13">
    <source>
        <dbReference type="Proteomes" id="UP000289506"/>
    </source>
</evidence>
<geneLocation type="plasmid" evidence="11 13">
    <name>13</name>
</geneLocation>
<dbReference type="InterPro" id="IPR010921">
    <property type="entry name" value="Trp_repressor/repl_initiator"/>
</dbReference>
<feature type="domain" description="AAA+ ATPase" evidence="9">
    <location>
        <begin position="152"/>
        <end position="280"/>
    </location>
</feature>
<accession>A0A449AH87</accession>
<keyword evidence="11" id="KW-0614">Plasmid</keyword>
<dbReference type="EMBL" id="CP141046">
    <property type="protein sequence ID" value="WQQ19994.1"/>
    <property type="molecule type" value="Genomic_DNA"/>
</dbReference>
<evidence type="ECO:0000256" key="7">
    <source>
        <dbReference type="RuleBase" id="RU000577"/>
    </source>
</evidence>
<evidence type="ECO:0000259" key="10">
    <source>
        <dbReference type="SMART" id="SM00760"/>
    </source>
</evidence>
<keyword evidence="2 7" id="KW-0235">DNA replication</keyword>
<reference evidence="12 14" key="2">
    <citation type="submission" date="2023-12" db="EMBL/GenBank/DDBJ databases">
        <title>Hybrid Genome Assemblies of Mycoplasma cynos and Mycoplasma felis isolated from Dogs and Cats with Infectious Respiratory Disease.</title>
        <authorList>
            <person name="Framst I."/>
            <person name="Cai H."/>
            <person name="Ramesh P."/>
            <person name="Maboni G."/>
        </authorList>
    </citation>
    <scope>NUCLEOTIDE SEQUENCE [LARGE SCALE GENOMIC DNA]</scope>
    <source>
        <strain evidence="12 14">30510</strain>
    </source>
</reference>
<dbReference type="CDD" id="cd00009">
    <property type="entry name" value="AAA"/>
    <property type="match status" value="1"/>
</dbReference>
<keyword evidence="1" id="KW-0963">Cytoplasm</keyword>
<dbReference type="PANTHER" id="PTHR30050:SF2">
    <property type="entry name" value="CHROMOSOMAL REPLICATION INITIATOR PROTEIN DNAA"/>
    <property type="match status" value="1"/>
</dbReference>
<organism evidence="11 13">
    <name type="scientific">Mycoplasmopsis cynos</name>
    <dbReference type="NCBI Taxonomy" id="171284"/>
    <lineage>
        <taxon>Bacteria</taxon>
        <taxon>Bacillati</taxon>
        <taxon>Mycoplasmatota</taxon>
        <taxon>Mycoplasmoidales</taxon>
        <taxon>Metamycoplasmataceae</taxon>
        <taxon>Mycoplasmopsis</taxon>
    </lineage>
</organism>
<protein>
    <recommendedName>
        <fullName evidence="7">Chromosomal replication initiator protein DnaA</fullName>
    </recommendedName>
</protein>
<dbReference type="PRINTS" id="PR00051">
    <property type="entry name" value="DNAA"/>
</dbReference>
<dbReference type="Pfam" id="PF08299">
    <property type="entry name" value="Bac_DnaA_C"/>
    <property type="match status" value="1"/>
</dbReference>
<dbReference type="GO" id="GO:0006270">
    <property type="term" value="P:DNA replication initiation"/>
    <property type="evidence" value="ECO:0007669"/>
    <property type="project" value="InterPro"/>
</dbReference>
<dbReference type="GO" id="GO:0003688">
    <property type="term" value="F:DNA replication origin binding"/>
    <property type="evidence" value="ECO:0007669"/>
    <property type="project" value="TreeGrafter"/>
</dbReference>
<dbReference type="InterPro" id="IPR013317">
    <property type="entry name" value="DnaA_dom"/>
</dbReference>
<dbReference type="GO" id="GO:0008289">
    <property type="term" value="F:lipid binding"/>
    <property type="evidence" value="ECO:0007669"/>
    <property type="project" value="UniProtKB-KW"/>
</dbReference>
<dbReference type="InterPro" id="IPR027417">
    <property type="entry name" value="P-loop_NTPase"/>
</dbReference>
<dbReference type="GO" id="GO:0005524">
    <property type="term" value="F:ATP binding"/>
    <property type="evidence" value="ECO:0007669"/>
    <property type="project" value="UniProtKB-KW"/>
</dbReference>
<evidence type="ECO:0000313" key="12">
    <source>
        <dbReference type="EMBL" id="WQQ19994.1"/>
    </source>
</evidence>
<keyword evidence="4 7" id="KW-0067">ATP-binding</keyword>
<dbReference type="InterPro" id="IPR013159">
    <property type="entry name" value="DnaA_C"/>
</dbReference>
<dbReference type="PANTHER" id="PTHR30050">
    <property type="entry name" value="CHROMOSOMAL REPLICATION INITIATOR PROTEIN DNAA"/>
    <property type="match status" value="1"/>
</dbReference>
<dbReference type="GO" id="GO:0006275">
    <property type="term" value="P:regulation of DNA replication"/>
    <property type="evidence" value="ECO:0007669"/>
    <property type="project" value="InterPro"/>
</dbReference>